<dbReference type="HOGENOM" id="CLU_038813_0_0_9"/>
<comment type="similarity">
    <text evidence="2">Belongs to the BMP lipoprotein family.</text>
</comment>
<dbReference type="Proteomes" id="UP000000586">
    <property type="component" value="Chromosome"/>
</dbReference>
<dbReference type="PIR" id="C97965">
    <property type="entry name" value="C97965"/>
</dbReference>
<dbReference type="InterPro" id="IPR050957">
    <property type="entry name" value="BMP_lipoprotein"/>
</dbReference>
<dbReference type="CDD" id="cd06354">
    <property type="entry name" value="PBP1_PrnA-like"/>
    <property type="match status" value="1"/>
</dbReference>
<dbReference type="EMBL" id="AE007317">
    <property type="protein sequence ID" value="AAK99551.1"/>
    <property type="molecule type" value="Genomic_DNA"/>
</dbReference>
<evidence type="ECO:0000256" key="6">
    <source>
        <dbReference type="ARBA" id="ARBA00023288"/>
    </source>
</evidence>
<keyword evidence="5" id="KW-0472">Membrane</keyword>
<dbReference type="Gene3D" id="3.40.50.2300">
    <property type="match status" value="2"/>
</dbReference>
<organism evidence="8 9">
    <name type="scientific">Streptococcus pneumoniae (strain ATCC BAA-255 / R6)</name>
    <dbReference type="NCBI Taxonomy" id="171101"/>
    <lineage>
        <taxon>Bacteria</taxon>
        <taxon>Bacillati</taxon>
        <taxon>Bacillota</taxon>
        <taxon>Bacilli</taxon>
        <taxon>Lactobacillales</taxon>
        <taxon>Streptococcaceae</taxon>
        <taxon>Streptococcus</taxon>
    </lineage>
</organism>
<feature type="domain" description="ABC transporter substrate-binding protein PnrA-like" evidence="7">
    <location>
        <begin position="65"/>
        <end position="373"/>
    </location>
</feature>
<dbReference type="KEGG" id="spr:spr0747"/>
<dbReference type="PATRIC" id="fig|171101.6.peg.827"/>
<accession>Q8DQC2</accession>
<dbReference type="GO" id="GO:0005886">
    <property type="term" value="C:plasma membrane"/>
    <property type="evidence" value="ECO:0007669"/>
    <property type="project" value="UniProtKB-SubCell"/>
</dbReference>
<dbReference type="SUPFAM" id="SSF53822">
    <property type="entry name" value="Periplasmic binding protein-like I"/>
    <property type="match status" value="1"/>
</dbReference>
<dbReference type="STRING" id="171101.spr0747"/>
<dbReference type="InterPro" id="IPR028082">
    <property type="entry name" value="Peripla_BP_I"/>
</dbReference>
<evidence type="ECO:0000256" key="5">
    <source>
        <dbReference type="ARBA" id="ARBA00023136"/>
    </source>
</evidence>
<gene>
    <name evidence="8" type="ordered locus">spr0747</name>
</gene>
<dbReference type="SMR" id="Q8DQC2"/>
<comment type="subcellular location">
    <subcellularLocation>
        <location evidence="1">Cell membrane</location>
        <topology evidence="1">Lipid-anchor</topology>
    </subcellularLocation>
</comment>
<keyword evidence="6" id="KW-0449">Lipoprotein</keyword>
<evidence type="ECO:0000256" key="2">
    <source>
        <dbReference type="ARBA" id="ARBA00008610"/>
    </source>
</evidence>
<dbReference type="InterPro" id="IPR003760">
    <property type="entry name" value="PnrA-like"/>
</dbReference>
<evidence type="ECO:0000256" key="3">
    <source>
        <dbReference type="ARBA" id="ARBA00022475"/>
    </source>
</evidence>
<evidence type="ECO:0000313" key="8">
    <source>
        <dbReference type="EMBL" id="AAK99551.1"/>
    </source>
</evidence>
<dbReference type="PANTHER" id="PTHR34296">
    <property type="entry name" value="TRANSCRIPTIONAL ACTIVATOR PROTEIN MED"/>
    <property type="match status" value="1"/>
</dbReference>
<evidence type="ECO:0000313" key="9">
    <source>
        <dbReference type="Proteomes" id="UP000000586"/>
    </source>
</evidence>
<proteinExistence type="inferred from homology"/>
<dbReference type="AlphaFoldDB" id="Q8DQC2"/>
<evidence type="ECO:0000256" key="1">
    <source>
        <dbReference type="ARBA" id="ARBA00004193"/>
    </source>
</evidence>
<dbReference type="eggNOG" id="COG1744">
    <property type="taxonomic scope" value="Bacteria"/>
</dbReference>
<keyword evidence="9" id="KW-1185">Reference proteome</keyword>
<keyword evidence="3" id="KW-1003">Cell membrane</keyword>
<keyword evidence="4" id="KW-0732">Signal</keyword>
<evidence type="ECO:0000259" key="7">
    <source>
        <dbReference type="Pfam" id="PF02608"/>
    </source>
</evidence>
<sequence>MARSLWPTNPYLQHRCTSYLGGSVMNKKQWLGLGLVAVAAVGLAACGNRSSRNAASSSDVKTKAAIVTDTGGVDDKSFDQSAWEGLQAWGKEHNLSKDNGFTYFQSTSEADYANNLQQAAGSYNLIFGVGFALHNAVEEVAKEHTDLNYVLIDDVIKDQKNVASVTFADNESGYLAGVAAAKTTKTKQVGFVGGIESEVISRFEAGFKAGVASVDPSIKVQVDYAGSFGDAAKGKTIAAAQYAAGADIVYQVAGGTGAGVFAEAKSLNESRPENEKVWVIGVDRDQEAEGKYTSKDGKESNFVLVSTLKQVGTTVKDISNKAEKGEFPGGQVIVYSLKDKGVDLAVTNLSEEGKKAVEDAKAKILDGSVKVPEK</sequence>
<name>Q8DQC2_STRR6</name>
<reference evidence="8 9" key="1">
    <citation type="journal article" date="2001" name="J. Bacteriol.">
        <title>Genome of the bacterium Streptococcus pneumoniae strain R6.</title>
        <authorList>
            <person name="Hoskins J.A."/>
            <person name="Alborn W.Jr."/>
            <person name="Arnold J."/>
            <person name="Blaszczak L."/>
            <person name="Burgett S."/>
            <person name="DeHoff B.S."/>
            <person name="Estrem S."/>
            <person name="Fritz L."/>
            <person name="Fu D.-J."/>
            <person name="Fuller W."/>
            <person name="Geringer C."/>
            <person name="Gilmour R."/>
            <person name="Glass J.S."/>
            <person name="Khoja H."/>
            <person name="Kraft A."/>
            <person name="LaGace R."/>
            <person name="LeBlanc D.J."/>
            <person name="Lee L.N."/>
            <person name="Lefkowitz E.J."/>
            <person name="Lu J."/>
            <person name="Matsushima P."/>
            <person name="McAhren S."/>
            <person name="McHenney M."/>
            <person name="McLeaster K."/>
            <person name="Mundy C."/>
            <person name="Nicas T.I."/>
            <person name="Norris F.H."/>
            <person name="O'Gara M."/>
            <person name="Peery R."/>
            <person name="Robertson G.T."/>
            <person name="Rockey P."/>
            <person name="Sun P.-M."/>
            <person name="Winkler M.E."/>
            <person name="Yang Y."/>
            <person name="Young-Bellido M."/>
            <person name="Zhao G."/>
            <person name="Zook C."/>
            <person name="Baltz R.H."/>
            <person name="Jaskunas S.Richard."/>
            <person name="Rosteck P.R.Jr."/>
            <person name="Skatrud P.L."/>
            <person name="Glass J.I."/>
        </authorList>
    </citation>
    <scope>NUCLEOTIDE SEQUENCE [LARGE SCALE GENOMIC DNA]</scope>
    <source>
        <strain evidence="9">ATCC BAA-255 / R6</strain>
    </source>
</reference>
<dbReference type="Pfam" id="PF02608">
    <property type="entry name" value="Bmp"/>
    <property type="match status" value="1"/>
</dbReference>
<protein>
    <recommendedName>
        <fullName evidence="7">ABC transporter substrate-binding protein PnrA-like domain-containing protein</fullName>
    </recommendedName>
</protein>
<dbReference type="PANTHER" id="PTHR34296:SF2">
    <property type="entry name" value="ABC TRANSPORTER GUANOSINE-BINDING PROTEIN NUPN"/>
    <property type="match status" value="1"/>
</dbReference>
<evidence type="ECO:0000256" key="4">
    <source>
        <dbReference type="ARBA" id="ARBA00022729"/>
    </source>
</evidence>